<dbReference type="Pfam" id="PF13242">
    <property type="entry name" value="Hydrolase_like"/>
    <property type="match status" value="1"/>
</dbReference>
<gene>
    <name evidence="11" type="ORF">VZ95_17095</name>
</gene>
<comment type="subcellular location">
    <subcellularLocation>
        <location evidence="1 7">Cytoplasm</location>
    </subcellularLocation>
</comment>
<accession>A0A0F3IPL0</accession>
<dbReference type="RefSeq" id="WP_045776929.1">
    <property type="nucleotide sequence ID" value="NZ_LAJY01000539.1"/>
</dbReference>
<dbReference type="GO" id="GO:0005737">
    <property type="term" value="C:cytoplasm"/>
    <property type="evidence" value="ECO:0007669"/>
    <property type="project" value="UniProtKB-SubCell"/>
</dbReference>
<name>A0A0F3IPL0_9PROT</name>
<reference evidence="11 12" key="1">
    <citation type="submission" date="2015-03" db="EMBL/GenBank/DDBJ databases">
        <title>Draft genome sequence of Elstera litoralis.</title>
        <authorList>
            <person name="Rahalkar M.C."/>
            <person name="Dhakephalkar P.K."/>
            <person name="Pore S.D."/>
            <person name="Arora P."/>
            <person name="Kapse N.G."/>
            <person name="Pandit P.S."/>
        </authorList>
    </citation>
    <scope>NUCLEOTIDE SEQUENCE [LARGE SCALE GENOMIC DNA]</scope>
    <source>
        <strain evidence="11 12">Dia-1</strain>
    </source>
</reference>
<evidence type="ECO:0000313" key="12">
    <source>
        <dbReference type="Proteomes" id="UP000033774"/>
    </source>
</evidence>
<dbReference type="OrthoDB" id="9814110at2"/>
<dbReference type="GO" id="GO:0016791">
    <property type="term" value="F:phosphatase activity"/>
    <property type="evidence" value="ECO:0007669"/>
    <property type="project" value="InterPro"/>
</dbReference>
<dbReference type="Gene3D" id="3.40.50.1000">
    <property type="entry name" value="HAD superfamily/HAD-like"/>
    <property type="match status" value="1"/>
</dbReference>
<feature type="site" description="Contributes to substrate recognition" evidence="9">
    <location>
        <position position="104"/>
    </location>
</feature>
<dbReference type="InterPro" id="IPR004446">
    <property type="entry name" value="Heptose_bisP_phosphatase"/>
</dbReference>
<dbReference type="InterPro" id="IPR006543">
    <property type="entry name" value="Histidinol-phos"/>
</dbReference>
<feature type="active site" description="Proton donor" evidence="8">
    <location>
        <position position="13"/>
    </location>
</feature>
<keyword evidence="12" id="KW-1185">Reference proteome</keyword>
<dbReference type="Proteomes" id="UP000033774">
    <property type="component" value="Unassembled WGS sequence"/>
</dbReference>
<evidence type="ECO:0000313" key="11">
    <source>
        <dbReference type="EMBL" id="KJV08547.1"/>
    </source>
</evidence>
<evidence type="ECO:0000256" key="8">
    <source>
        <dbReference type="PIRSR" id="PIRSR004682-1"/>
    </source>
</evidence>
<evidence type="ECO:0000256" key="4">
    <source>
        <dbReference type="ARBA" id="ARBA00022801"/>
    </source>
</evidence>
<protein>
    <recommendedName>
        <fullName evidence="6 7">D,D-heptose 1,7-bisphosphate phosphatase</fullName>
        <ecNumber evidence="7">3.1.3.-</ecNumber>
    </recommendedName>
</protein>
<evidence type="ECO:0000256" key="10">
    <source>
        <dbReference type="PIRSR" id="PIRSR004682-4"/>
    </source>
</evidence>
<dbReference type="EMBL" id="LAJY01000539">
    <property type="protein sequence ID" value="KJV08547.1"/>
    <property type="molecule type" value="Genomic_DNA"/>
</dbReference>
<keyword evidence="10" id="KW-0460">Magnesium</keyword>
<organism evidence="11 12">
    <name type="scientific">Elstera litoralis</name>
    <dbReference type="NCBI Taxonomy" id="552518"/>
    <lineage>
        <taxon>Bacteria</taxon>
        <taxon>Pseudomonadati</taxon>
        <taxon>Pseudomonadota</taxon>
        <taxon>Alphaproteobacteria</taxon>
        <taxon>Rhodospirillales</taxon>
        <taxon>Rhodospirillaceae</taxon>
        <taxon>Elstera</taxon>
    </lineage>
</organism>
<evidence type="ECO:0000256" key="3">
    <source>
        <dbReference type="ARBA" id="ARBA00022723"/>
    </source>
</evidence>
<dbReference type="InterPro" id="IPR036412">
    <property type="entry name" value="HAD-like_sf"/>
</dbReference>
<feature type="binding site" evidence="10">
    <location>
        <position position="13"/>
    </location>
    <ligand>
        <name>Mg(2+)</name>
        <dbReference type="ChEBI" id="CHEBI:18420"/>
    </ligand>
</feature>
<sequence length="180" mass="18820">MTRFPRLLLLDRDGVLNEDRPASVRHRDDLALIPEAIAALAAYSRSGRAVALVTNQGILGRGHVSKAEFCAIQTKLITAIAAAGGRLVSVHIAPDARDGLSDRRKPGPGMLLEAMRQHRVSPAETLFIGDAVTDAEAAQAAAVAFRLVLTGKGRASAIARPELPAFATLAEALADLGASA</sequence>
<proteinExistence type="inferred from homology"/>
<comment type="similarity">
    <text evidence="7">Belongs to the gmhB family.</text>
</comment>
<feature type="binding site" evidence="10">
    <location>
        <position position="130"/>
    </location>
    <ligand>
        <name>Mg(2+)</name>
        <dbReference type="ChEBI" id="CHEBI:18420"/>
    </ligand>
</feature>
<dbReference type="NCBIfam" id="TIGR01662">
    <property type="entry name" value="HAD-SF-IIIA"/>
    <property type="match status" value="1"/>
</dbReference>
<dbReference type="AlphaFoldDB" id="A0A0F3IPL0"/>
<dbReference type="PIRSF" id="PIRSF004682">
    <property type="entry name" value="GmhB"/>
    <property type="match status" value="1"/>
</dbReference>
<dbReference type="SUPFAM" id="SSF56784">
    <property type="entry name" value="HAD-like"/>
    <property type="match status" value="1"/>
</dbReference>
<dbReference type="GO" id="GO:0005975">
    <property type="term" value="P:carbohydrate metabolic process"/>
    <property type="evidence" value="ECO:0007669"/>
    <property type="project" value="InterPro"/>
</dbReference>
<evidence type="ECO:0000256" key="5">
    <source>
        <dbReference type="ARBA" id="ARBA00023277"/>
    </source>
</evidence>
<evidence type="ECO:0000256" key="9">
    <source>
        <dbReference type="PIRSR" id="PIRSR004682-3"/>
    </source>
</evidence>
<dbReference type="PANTHER" id="PTHR42891">
    <property type="entry name" value="D-GLYCERO-BETA-D-MANNO-HEPTOSE-1,7-BISPHOSPHATE 7-PHOSPHATASE"/>
    <property type="match status" value="1"/>
</dbReference>
<dbReference type="EC" id="3.1.3.-" evidence="7"/>
<dbReference type="InterPro" id="IPR006549">
    <property type="entry name" value="HAD-SF_hydro_IIIA"/>
</dbReference>
<evidence type="ECO:0000256" key="2">
    <source>
        <dbReference type="ARBA" id="ARBA00022490"/>
    </source>
</evidence>
<dbReference type="GO" id="GO:0046872">
    <property type="term" value="F:metal ion binding"/>
    <property type="evidence" value="ECO:0007669"/>
    <property type="project" value="UniProtKB-KW"/>
</dbReference>
<keyword evidence="5 7" id="KW-0119">Carbohydrate metabolism</keyword>
<feature type="binding site" evidence="10">
    <location>
        <position position="11"/>
    </location>
    <ligand>
        <name>Mg(2+)</name>
        <dbReference type="ChEBI" id="CHEBI:18420"/>
    </ligand>
</feature>
<feature type="site" description="Stabilizes the phosphoryl group" evidence="9">
    <location>
        <position position="54"/>
    </location>
</feature>
<keyword evidence="3 10" id="KW-0479">Metal-binding</keyword>
<comment type="cofactor">
    <cofactor evidence="10">
        <name>Mg(2+)</name>
        <dbReference type="ChEBI" id="CHEBI:18420"/>
    </cofactor>
</comment>
<dbReference type="InterPro" id="IPR023214">
    <property type="entry name" value="HAD_sf"/>
</dbReference>
<evidence type="ECO:0000256" key="6">
    <source>
        <dbReference type="ARBA" id="ARBA00031828"/>
    </source>
</evidence>
<dbReference type="NCBIfam" id="TIGR01656">
    <property type="entry name" value="Histidinol-ppas"/>
    <property type="match status" value="1"/>
</dbReference>
<keyword evidence="4 7" id="KW-0378">Hydrolase</keyword>
<evidence type="ECO:0000256" key="1">
    <source>
        <dbReference type="ARBA" id="ARBA00004496"/>
    </source>
</evidence>
<comment type="caution">
    <text evidence="11">The sequence shown here is derived from an EMBL/GenBank/DDBJ whole genome shotgun (WGS) entry which is preliminary data.</text>
</comment>
<feature type="site" description="Stabilizes the phosphoryl group" evidence="9">
    <location>
        <position position="105"/>
    </location>
</feature>
<keyword evidence="2 7" id="KW-0963">Cytoplasm</keyword>
<evidence type="ECO:0000256" key="7">
    <source>
        <dbReference type="PIRNR" id="PIRNR004682"/>
    </source>
</evidence>
<dbReference type="PANTHER" id="PTHR42891:SF1">
    <property type="entry name" value="D-GLYCERO-BETA-D-MANNO-HEPTOSE-1,7-BISPHOSPHATE 7-PHOSPHATASE"/>
    <property type="match status" value="1"/>
</dbReference>
<feature type="active site" description="Nucleophile" evidence="8">
    <location>
        <position position="11"/>
    </location>
</feature>